<sequence length="69" mass="8153">MCVCVCVDFAELMSKEYLFENKNENETKRGIICKLEFINWSKINSSKYFVLVMIVRDVLLVPISVQWLM</sequence>
<dbReference type="Proteomes" id="UP000008827">
    <property type="component" value="Chromosome 14"/>
</dbReference>
<evidence type="ECO:0000313" key="3">
    <source>
        <dbReference type="Proteomes" id="UP000008827"/>
    </source>
</evidence>
<evidence type="ECO:0000313" key="2">
    <source>
        <dbReference type="EnsemblPlants" id="KRH14456"/>
    </source>
</evidence>
<evidence type="ECO:0000313" key="1">
    <source>
        <dbReference type="EMBL" id="KRH14456.1"/>
    </source>
</evidence>
<gene>
    <name evidence="1" type="ORF">GLYMA_14G026800</name>
</gene>
<reference evidence="1" key="3">
    <citation type="submission" date="2018-07" db="EMBL/GenBank/DDBJ databases">
        <title>WGS assembly of Glycine max.</title>
        <authorList>
            <person name="Schmutz J."/>
            <person name="Cannon S."/>
            <person name="Schlueter J."/>
            <person name="Ma J."/>
            <person name="Mitros T."/>
            <person name="Nelson W."/>
            <person name="Hyten D."/>
            <person name="Song Q."/>
            <person name="Thelen J."/>
            <person name="Cheng J."/>
            <person name="Xu D."/>
            <person name="Hellsten U."/>
            <person name="May G."/>
            <person name="Yu Y."/>
            <person name="Sakurai T."/>
            <person name="Umezawa T."/>
            <person name="Bhattacharyya M."/>
            <person name="Sandhu D."/>
            <person name="Valliyodan B."/>
            <person name="Lindquist E."/>
            <person name="Peto M."/>
            <person name="Grant D."/>
            <person name="Shu S."/>
            <person name="Goodstein D."/>
            <person name="Barry K."/>
            <person name="Futrell-Griggs M."/>
            <person name="Abernathy B."/>
            <person name="Du J."/>
            <person name="Tian Z."/>
            <person name="Zhu L."/>
            <person name="Gill N."/>
            <person name="Joshi T."/>
            <person name="Libault M."/>
            <person name="Sethuraman A."/>
            <person name="Zhang X."/>
            <person name="Shinozaki K."/>
            <person name="Nguyen H."/>
            <person name="Wing R."/>
            <person name="Cregan P."/>
            <person name="Specht J."/>
            <person name="Grimwood J."/>
            <person name="Rokhsar D."/>
            <person name="Stacey G."/>
            <person name="Shoemaker R."/>
            <person name="Jackson S."/>
        </authorList>
    </citation>
    <scope>NUCLEOTIDE SEQUENCE</scope>
    <source>
        <tissue evidence="1">Callus</tissue>
    </source>
</reference>
<accession>A0A0R0GH11</accession>
<dbReference type="EMBL" id="CM000847">
    <property type="protein sequence ID" value="KRH14456.1"/>
    <property type="molecule type" value="Genomic_DNA"/>
</dbReference>
<organism evidence="1">
    <name type="scientific">Glycine max</name>
    <name type="common">Soybean</name>
    <name type="synonym">Glycine hispida</name>
    <dbReference type="NCBI Taxonomy" id="3847"/>
    <lineage>
        <taxon>Eukaryota</taxon>
        <taxon>Viridiplantae</taxon>
        <taxon>Streptophyta</taxon>
        <taxon>Embryophyta</taxon>
        <taxon>Tracheophyta</taxon>
        <taxon>Spermatophyta</taxon>
        <taxon>Magnoliopsida</taxon>
        <taxon>eudicotyledons</taxon>
        <taxon>Gunneridae</taxon>
        <taxon>Pentapetalae</taxon>
        <taxon>rosids</taxon>
        <taxon>fabids</taxon>
        <taxon>Fabales</taxon>
        <taxon>Fabaceae</taxon>
        <taxon>Papilionoideae</taxon>
        <taxon>50 kb inversion clade</taxon>
        <taxon>NPAAA clade</taxon>
        <taxon>indigoferoid/millettioid clade</taxon>
        <taxon>Phaseoleae</taxon>
        <taxon>Glycine</taxon>
        <taxon>Glycine subgen. Soja</taxon>
    </lineage>
</organism>
<keyword evidence="3" id="KW-1185">Reference proteome</keyword>
<protein>
    <submittedName>
        <fullName evidence="1 2">Uncharacterized protein</fullName>
    </submittedName>
</protein>
<proteinExistence type="predicted"/>
<name>A0A0R0GH11_SOYBN</name>
<dbReference type="Gramene" id="KRH14456">
    <property type="protein sequence ID" value="KRH14456"/>
    <property type="gene ID" value="GLYMA_14G026800"/>
</dbReference>
<dbReference type="EnsemblPlants" id="KRH14456">
    <property type="protein sequence ID" value="KRH14456"/>
    <property type="gene ID" value="GLYMA_14G026800"/>
</dbReference>
<dbReference type="InParanoid" id="A0A0R0GH11"/>
<dbReference type="AlphaFoldDB" id="A0A0R0GH11"/>
<reference evidence="2" key="2">
    <citation type="submission" date="2018-02" db="UniProtKB">
        <authorList>
            <consortium name="EnsemblPlants"/>
        </authorList>
    </citation>
    <scope>IDENTIFICATION</scope>
    <source>
        <strain evidence="2">Williams 82</strain>
    </source>
</reference>
<reference evidence="1 2" key="1">
    <citation type="journal article" date="2010" name="Nature">
        <title>Genome sequence of the palaeopolyploid soybean.</title>
        <authorList>
            <person name="Schmutz J."/>
            <person name="Cannon S.B."/>
            <person name="Schlueter J."/>
            <person name="Ma J."/>
            <person name="Mitros T."/>
            <person name="Nelson W."/>
            <person name="Hyten D.L."/>
            <person name="Song Q."/>
            <person name="Thelen J.J."/>
            <person name="Cheng J."/>
            <person name="Xu D."/>
            <person name="Hellsten U."/>
            <person name="May G.D."/>
            <person name="Yu Y."/>
            <person name="Sakurai T."/>
            <person name="Umezawa T."/>
            <person name="Bhattacharyya M.K."/>
            <person name="Sandhu D."/>
            <person name="Valliyodan B."/>
            <person name="Lindquist E."/>
            <person name="Peto M."/>
            <person name="Grant D."/>
            <person name="Shu S."/>
            <person name="Goodstein D."/>
            <person name="Barry K."/>
            <person name="Futrell-Griggs M."/>
            <person name="Abernathy B."/>
            <person name="Du J."/>
            <person name="Tian Z."/>
            <person name="Zhu L."/>
            <person name="Gill N."/>
            <person name="Joshi T."/>
            <person name="Libault M."/>
            <person name="Sethuraman A."/>
            <person name="Zhang X.-C."/>
            <person name="Shinozaki K."/>
            <person name="Nguyen H.T."/>
            <person name="Wing R.A."/>
            <person name="Cregan P."/>
            <person name="Specht J."/>
            <person name="Grimwood J."/>
            <person name="Rokhsar D."/>
            <person name="Stacey G."/>
            <person name="Shoemaker R.C."/>
            <person name="Jackson S.A."/>
        </authorList>
    </citation>
    <scope>NUCLEOTIDE SEQUENCE [LARGE SCALE GENOMIC DNA]</scope>
    <source>
        <strain evidence="2">cv. Williams 82</strain>
        <tissue evidence="1">Callus</tissue>
    </source>
</reference>